<keyword evidence="2" id="KW-1185">Reference proteome</keyword>
<gene>
    <name evidence="1" type="ORF">HYC85_012252</name>
</gene>
<reference evidence="2" key="1">
    <citation type="journal article" date="2020" name="Nat. Commun.">
        <title>Genome assembly of wild tea tree DASZ reveals pedigree and selection history of tea varieties.</title>
        <authorList>
            <person name="Zhang W."/>
            <person name="Zhang Y."/>
            <person name="Qiu H."/>
            <person name="Guo Y."/>
            <person name="Wan H."/>
            <person name="Zhang X."/>
            <person name="Scossa F."/>
            <person name="Alseekh S."/>
            <person name="Zhang Q."/>
            <person name="Wang P."/>
            <person name="Xu L."/>
            <person name="Schmidt M.H."/>
            <person name="Jia X."/>
            <person name="Li D."/>
            <person name="Zhu A."/>
            <person name="Guo F."/>
            <person name="Chen W."/>
            <person name="Ni D."/>
            <person name="Usadel B."/>
            <person name="Fernie A.R."/>
            <person name="Wen W."/>
        </authorList>
    </citation>
    <scope>NUCLEOTIDE SEQUENCE [LARGE SCALE GENOMIC DNA]</scope>
    <source>
        <strain evidence="2">cv. G240</strain>
    </source>
</reference>
<sequence>MRYFVSDLFGGQNQKSVCDYSRRNETKDRVELGQLLYEVYPMLDALAHNRSI</sequence>
<dbReference type="EMBL" id="JACBKZ010000005">
    <property type="protein sequence ID" value="KAF5950259.1"/>
    <property type="molecule type" value="Genomic_DNA"/>
</dbReference>
<accession>A0A7J7HC16</accession>
<evidence type="ECO:0000313" key="2">
    <source>
        <dbReference type="Proteomes" id="UP000593564"/>
    </source>
</evidence>
<reference evidence="1 2" key="2">
    <citation type="submission" date="2020-07" db="EMBL/GenBank/DDBJ databases">
        <title>Genome assembly of wild tea tree DASZ reveals pedigree and selection history of tea varieties.</title>
        <authorList>
            <person name="Zhang W."/>
        </authorList>
    </citation>
    <scope>NUCLEOTIDE SEQUENCE [LARGE SCALE GENOMIC DNA]</scope>
    <source>
        <strain evidence="2">cv. G240</strain>
        <tissue evidence="1">Leaf</tissue>
    </source>
</reference>
<proteinExistence type="predicted"/>
<dbReference type="Proteomes" id="UP000593564">
    <property type="component" value="Unassembled WGS sequence"/>
</dbReference>
<evidence type="ECO:0000313" key="1">
    <source>
        <dbReference type="EMBL" id="KAF5950259.1"/>
    </source>
</evidence>
<comment type="caution">
    <text evidence="1">The sequence shown here is derived from an EMBL/GenBank/DDBJ whole genome shotgun (WGS) entry which is preliminary data.</text>
</comment>
<organism evidence="1 2">
    <name type="scientific">Camellia sinensis</name>
    <name type="common">Tea plant</name>
    <name type="synonym">Thea sinensis</name>
    <dbReference type="NCBI Taxonomy" id="4442"/>
    <lineage>
        <taxon>Eukaryota</taxon>
        <taxon>Viridiplantae</taxon>
        <taxon>Streptophyta</taxon>
        <taxon>Embryophyta</taxon>
        <taxon>Tracheophyta</taxon>
        <taxon>Spermatophyta</taxon>
        <taxon>Magnoliopsida</taxon>
        <taxon>eudicotyledons</taxon>
        <taxon>Gunneridae</taxon>
        <taxon>Pentapetalae</taxon>
        <taxon>asterids</taxon>
        <taxon>Ericales</taxon>
        <taxon>Theaceae</taxon>
        <taxon>Camellia</taxon>
    </lineage>
</organism>
<name>A0A7J7HC16_CAMSI</name>
<dbReference type="AlphaFoldDB" id="A0A7J7HC16"/>
<protein>
    <submittedName>
        <fullName evidence="1">Uncharacterized protein</fullName>
    </submittedName>
</protein>